<dbReference type="Pfam" id="PF00665">
    <property type="entry name" value="rve"/>
    <property type="match status" value="1"/>
</dbReference>
<dbReference type="SUPFAM" id="SSF53098">
    <property type="entry name" value="Ribonuclease H-like"/>
    <property type="match status" value="1"/>
</dbReference>
<evidence type="ECO:0000313" key="3">
    <source>
        <dbReference type="EMBL" id="TDM14454.1"/>
    </source>
</evidence>
<dbReference type="InterPro" id="IPR055247">
    <property type="entry name" value="InsJ-like_HTH"/>
</dbReference>
<protein>
    <submittedName>
        <fullName evidence="3">IS3 family transposase</fullName>
    </submittedName>
</protein>
<dbReference type="InterPro" id="IPR048020">
    <property type="entry name" value="Transpos_IS3"/>
</dbReference>
<sequence length="465" mass="54654">MAKYDLEFKLKIVIEYINGTGGFSVVGKRNGISRSMVRDWYRAYSAFGIEGLERKRSKKKYSLEDKIVILRWMKENNASLSITSTKFRINNPSLISSWVNAYNKHGIDGLSEKKKGSPSMKKKKINNGNSDYVKKIEHENELLRAELAYIKKLKASGISIPNRLLKSNQESLKSSEKNFKLNIVLEALKFPKSTYMYWQKQFDKENKDQKIENQIKEIFEENAMNYGYRRITGELRNRGYIINHKKVQRIMSKLNLKSISFTRKNRKYSSYKGKIGRIADNLVNRRFDTNIPYQKITTDTSEFKYHYLNENGLICTGKLYLDPFMDLFNREIISYSISKKPNAEGIMSALTKAVALTDACEFRRTFHSDQGWAYQMKKYRQKLKDNKIFQSMSRKGNCLDNSPMESFFSILKQEIFYGKVYESYEQLEAAIENYIWYYNNKRIKSKLEWKSPIGFRESRLNVKIA</sequence>
<dbReference type="InterPro" id="IPR025948">
    <property type="entry name" value="HTH-like_dom"/>
</dbReference>
<dbReference type="InterPro" id="IPR050900">
    <property type="entry name" value="Transposase_IS3/IS150/IS904"/>
</dbReference>
<organism evidence="3 4">
    <name type="scientific">Macrococcoides canis</name>
    <dbReference type="NCBI Taxonomy" id="1855823"/>
    <lineage>
        <taxon>Bacteria</taxon>
        <taxon>Bacillati</taxon>
        <taxon>Bacillota</taxon>
        <taxon>Bacilli</taxon>
        <taxon>Bacillales</taxon>
        <taxon>Staphylococcaceae</taxon>
        <taxon>Macrococcoides</taxon>
    </lineage>
</organism>
<proteinExistence type="predicted"/>
<dbReference type="Pfam" id="PF13276">
    <property type="entry name" value="HTH_21"/>
    <property type="match status" value="1"/>
</dbReference>
<dbReference type="Pfam" id="PF13518">
    <property type="entry name" value="HTH_28"/>
    <property type="match status" value="2"/>
</dbReference>
<evidence type="ECO:0000259" key="2">
    <source>
        <dbReference type="PROSITE" id="PS50994"/>
    </source>
</evidence>
<dbReference type="Pfam" id="PF13333">
    <property type="entry name" value="rve_2"/>
    <property type="match status" value="1"/>
</dbReference>
<feature type="domain" description="Integrase catalytic" evidence="2">
    <location>
        <begin position="288"/>
        <end position="460"/>
    </location>
</feature>
<dbReference type="Proteomes" id="UP000294865">
    <property type="component" value="Unassembled WGS sequence"/>
</dbReference>
<comment type="function">
    <text evidence="1">Involved in the transposition of the insertion sequence.</text>
</comment>
<dbReference type="AlphaFoldDB" id="A0A4R6C0B9"/>
<dbReference type="InterPro" id="IPR036388">
    <property type="entry name" value="WH-like_DNA-bd_sf"/>
</dbReference>
<dbReference type="InterPro" id="IPR036397">
    <property type="entry name" value="RNaseH_sf"/>
</dbReference>
<dbReference type="Gene3D" id="3.30.420.10">
    <property type="entry name" value="Ribonuclease H-like superfamily/Ribonuclease H"/>
    <property type="match status" value="1"/>
</dbReference>
<evidence type="ECO:0000313" key="4">
    <source>
        <dbReference type="Proteomes" id="UP000294865"/>
    </source>
</evidence>
<dbReference type="InterPro" id="IPR010921">
    <property type="entry name" value="Trp_repressor/repl_initiator"/>
</dbReference>
<dbReference type="InterPro" id="IPR012337">
    <property type="entry name" value="RNaseH-like_sf"/>
</dbReference>
<dbReference type="PANTHER" id="PTHR46889">
    <property type="entry name" value="TRANSPOSASE INSF FOR INSERTION SEQUENCE IS3B-RELATED"/>
    <property type="match status" value="1"/>
</dbReference>
<accession>A0A4R6C0B9</accession>
<dbReference type="GO" id="GO:0015074">
    <property type="term" value="P:DNA integration"/>
    <property type="evidence" value="ECO:0007669"/>
    <property type="project" value="InterPro"/>
</dbReference>
<dbReference type="GO" id="GO:0043565">
    <property type="term" value="F:sequence-specific DNA binding"/>
    <property type="evidence" value="ECO:0007669"/>
    <property type="project" value="InterPro"/>
</dbReference>
<comment type="caution">
    <text evidence="3">The sequence shown here is derived from an EMBL/GenBank/DDBJ whole genome shotgun (WGS) entry which is preliminary data.</text>
</comment>
<dbReference type="Gene3D" id="1.10.10.10">
    <property type="entry name" value="Winged helix-like DNA-binding domain superfamily/Winged helix DNA-binding domain"/>
    <property type="match status" value="2"/>
</dbReference>
<dbReference type="PANTHER" id="PTHR46889:SF7">
    <property type="entry name" value="TRANSPOSASE FOR INSERTION SEQUENCE ELEMENT IS904"/>
    <property type="match status" value="1"/>
</dbReference>
<dbReference type="PROSITE" id="PS50994">
    <property type="entry name" value="INTEGRASE"/>
    <property type="match status" value="1"/>
</dbReference>
<name>A0A4R6C0B9_9STAP</name>
<reference evidence="3 4" key="1">
    <citation type="submission" date="2019-01" db="EMBL/GenBank/DDBJ databases">
        <title>Draft genome sequences of Macrococcus caseolyticus, Macrococcus canis, Macrococcus bohemicus and Macrococcus goetzii.</title>
        <authorList>
            <person name="Mazhar S."/>
            <person name="Altermann E."/>
            <person name="Hill C."/>
            <person name="Mcauliffe O."/>
        </authorList>
    </citation>
    <scope>NUCLEOTIDE SEQUENCE [LARGE SCALE GENOMIC DNA]</scope>
    <source>
        <strain evidence="3 4">DPC7162</strain>
    </source>
</reference>
<dbReference type="SUPFAM" id="SSF48295">
    <property type="entry name" value="TrpR-like"/>
    <property type="match status" value="2"/>
</dbReference>
<evidence type="ECO:0000256" key="1">
    <source>
        <dbReference type="ARBA" id="ARBA00002286"/>
    </source>
</evidence>
<dbReference type="EMBL" id="SDQG01000015">
    <property type="protein sequence ID" value="TDM14454.1"/>
    <property type="molecule type" value="Genomic_DNA"/>
</dbReference>
<dbReference type="InterPro" id="IPR001584">
    <property type="entry name" value="Integrase_cat-core"/>
</dbReference>
<gene>
    <name evidence="3" type="ORF">ETI04_11325</name>
</gene>
<dbReference type="NCBIfam" id="NF033516">
    <property type="entry name" value="transpos_IS3"/>
    <property type="match status" value="1"/>
</dbReference>